<dbReference type="InterPro" id="IPR019844">
    <property type="entry name" value="CSD_CS"/>
</dbReference>
<dbReference type="Pfam" id="PF00313">
    <property type="entry name" value="CSD"/>
    <property type="match status" value="1"/>
</dbReference>
<dbReference type="InterPro" id="IPR011129">
    <property type="entry name" value="CSD"/>
</dbReference>
<sequence>MTQCLGSVKWFNNKKGFGFITNLESNDDIFVHYSGINVSDDTYKTLIDGEYVSFLEDTLEGGKKTAINVTGIQGGPLLCEHPTKKVILVNKTERSETSQ</sequence>
<dbReference type="PRINTS" id="PR00050">
    <property type="entry name" value="COLDSHOCK"/>
</dbReference>
<dbReference type="InterPro" id="IPR012340">
    <property type="entry name" value="NA-bd_OB-fold"/>
</dbReference>
<evidence type="ECO:0000259" key="1">
    <source>
        <dbReference type="PROSITE" id="PS51857"/>
    </source>
</evidence>
<dbReference type="PROSITE" id="PS00352">
    <property type="entry name" value="CSD_1"/>
    <property type="match status" value="1"/>
</dbReference>
<accession>A0A6C0EJ53</accession>
<dbReference type="SMART" id="SM00357">
    <property type="entry name" value="CSP"/>
    <property type="match status" value="1"/>
</dbReference>
<reference evidence="2" key="1">
    <citation type="journal article" date="2020" name="Nature">
        <title>Giant virus diversity and host interactions through global metagenomics.</title>
        <authorList>
            <person name="Schulz F."/>
            <person name="Roux S."/>
            <person name="Paez-Espino D."/>
            <person name="Jungbluth S."/>
            <person name="Walsh D.A."/>
            <person name="Denef V.J."/>
            <person name="McMahon K.D."/>
            <person name="Konstantinidis K.T."/>
            <person name="Eloe-Fadrosh E.A."/>
            <person name="Kyrpides N.C."/>
            <person name="Woyke T."/>
        </authorList>
    </citation>
    <scope>NUCLEOTIDE SEQUENCE</scope>
    <source>
        <strain evidence="2">GVMAG-M-3300001351-8</strain>
    </source>
</reference>
<organism evidence="2">
    <name type="scientific">viral metagenome</name>
    <dbReference type="NCBI Taxonomy" id="1070528"/>
    <lineage>
        <taxon>unclassified sequences</taxon>
        <taxon>metagenomes</taxon>
        <taxon>organismal metagenomes</taxon>
    </lineage>
</organism>
<dbReference type="InterPro" id="IPR002059">
    <property type="entry name" value="CSP_DNA-bd"/>
</dbReference>
<evidence type="ECO:0000313" key="2">
    <source>
        <dbReference type="EMBL" id="QHT28762.1"/>
    </source>
</evidence>
<dbReference type="PANTHER" id="PTHR46565">
    <property type="entry name" value="COLD SHOCK DOMAIN PROTEIN 2"/>
    <property type="match status" value="1"/>
</dbReference>
<protein>
    <recommendedName>
        <fullName evidence="1">CSD domain-containing protein</fullName>
    </recommendedName>
</protein>
<feature type="domain" description="CSD" evidence="1">
    <location>
        <begin position="3"/>
        <end position="71"/>
    </location>
</feature>
<name>A0A6C0EJ53_9ZZZZ</name>
<dbReference type="PANTHER" id="PTHR46565:SF20">
    <property type="entry name" value="COLD SHOCK DOMAIN-CONTAINING PROTEIN 4"/>
    <property type="match status" value="1"/>
</dbReference>
<dbReference type="Gene3D" id="2.40.50.140">
    <property type="entry name" value="Nucleic acid-binding proteins"/>
    <property type="match status" value="1"/>
</dbReference>
<proteinExistence type="predicted"/>
<dbReference type="AlphaFoldDB" id="A0A6C0EJ53"/>
<dbReference type="EMBL" id="MN738864">
    <property type="protein sequence ID" value="QHT28762.1"/>
    <property type="molecule type" value="Genomic_DNA"/>
</dbReference>
<dbReference type="CDD" id="cd04458">
    <property type="entry name" value="CSP_CDS"/>
    <property type="match status" value="1"/>
</dbReference>
<dbReference type="SUPFAM" id="SSF50249">
    <property type="entry name" value="Nucleic acid-binding proteins"/>
    <property type="match status" value="1"/>
</dbReference>
<dbReference type="PROSITE" id="PS51857">
    <property type="entry name" value="CSD_2"/>
    <property type="match status" value="1"/>
</dbReference>
<dbReference type="GO" id="GO:0003676">
    <property type="term" value="F:nucleic acid binding"/>
    <property type="evidence" value="ECO:0007669"/>
    <property type="project" value="InterPro"/>
</dbReference>